<dbReference type="RefSeq" id="WP_271166316.1">
    <property type="nucleotide sequence ID" value="NZ_BSFD01000011.1"/>
</dbReference>
<comment type="similarity">
    <text evidence="2 4">Belongs to the FliE family.</text>
</comment>
<protein>
    <recommendedName>
        <fullName evidence="4 5">Flagellar hook-basal body complex protein FliE</fullName>
    </recommendedName>
</protein>
<comment type="subcellular location">
    <subcellularLocation>
        <location evidence="1 4">Bacterial flagellum basal body</location>
    </subcellularLocation>
</comment>
<name>A0ABQ5TCQ7_9CAUL</name>
<keyword evidence="7" id="KW-1185">Reference proteome</keyword>
<evidence type="ECO:0000256" key="5">
    <source>
        <dbReference type="NCBIfam" id="TIGR00205"/>
    </source>
</evidence>
<sequence>MSAALDPIAAVGAARAASLEPAIAVAPTAGFSRLLSEGVEAVNGELLAADRMTQAFALGEDVPIHQVTYALEHARLSFELMSQVRTRLLEAYQELMRMPV</sequence>
<dbReference type="Proteomes" id="UP001143509">
    <property type="component" value="Unassembled WGS sequence"/>
</dbReference>
<accession>A0ABQ5TCQ7</accession>
<evidence type="ECO:0000256" key="1">
    <source>
        <dbReference type="ARBA" id="ARBA00004117"/>
    </source>
</evidence>
<dbReference type="PRINTS" id="PR01006">
    <property type="entry name" value="FLGHOOKFLIE"/>
</dbReference>
<dbReference type="NCBIfam" id="TIGR00205">
    <property type="entry name" value="fliE"/>
    <property type="match status" value="1"/>
</dbReference>
<dbReference type="InterPro" id="IPR001624">
    <property type="entry name" value="FliE"/>
</dbReference>
<keyword evidence="3 4" id="KW-0975">Bacterial flagellum</keyword>
<reference evidence="6" key="1">
    <citation type="journal article" date="2014" name="Int. J. Syst. Evol. Microbiol.">
        <title>Complete genome of a new Firmicutes species belonging to the dominant human colonic microbiota ('Ruminococcus bicirculans') reveals two chromosomes and a selective capacity to utilize plant glucans.</title>
        <authorList>
            <consortium name="NISC Comparative Sequencing Program"/>
            <person name="Wegmann U."/>
            <person name="Louis P."/>
            <person name="Goesmann A."/>
            <person name="Henrissat B."/>
            <person name="Duncan S.H."/>
            <person name="Flint H.J."/>
        </authorList>
    </citation>
    <scope>NUCLEOTIDE SEQUENCE</scope>
    <source>
        <strain evidence="6">VKM B-1499</strain>
    </source>
</reference>
<organism evidence="6 7">
    <name type="scientific">Brevundimonas intermedia</name>
    <dbReference type="NCBI Taxonomy" id="74315"/>
    <lineage>
        <taxon>Bacteria</taxon>
        <taxon>Pseudomonadati</taxon>
        <taxon>Pseudomonadota</taxon>
        <taxon>Alphaproteobacteria</taxon>
        <taxon>Caulobacterales</taxon>
        <taxon>Caulobacteraceae</taxon>
        <taxon>Brevundimonas</taxon>
    </lineage>
</organism>
<proteinExistence type="inferred from homology"/>
<dbReference type="PANTHER" id="PTHR34653">
    <property type="match status" value="1"/>
</dbReference>
<evidence type="ECO:0000313" key="7">
    <source>
        <dbReference type="Proteomes" id="UP001143509"/>
    </source>
</evidence>
<gene>
    <name evidence="4" type="primary">fliE</name>
    <name evidence="6" type="ORF">GCM10017620_31370</name>
</gene>
<dbReference type="PANTHER" id="PTHR34653:SF1">
    <property type="entry name" value="FLAGELLAR HOOK-BASAL BODY COMPLEX PROTEIN FLIE"/>
    <property type="match status" value="1"/>
</dbReference>
<reference evidence="6" key="2">
    <citation type="submission" date="2023-01" db="EMBL/GenBank/DDBJ databases">
        <authorList>
            <person name="Sun Q."/>
            <person name="Evtushenko L."/>
        </authorList>
    </citation>
    <scope>NUCLEOTIDE SEQUENCE</scope>
    <source>
        <strain evidence="6">VKM B-1499</strain>
    </source>
</reference>
<dbReference type="HAMAP" id="MF_00724">
    <property type="entry name" value="FliE"/>
    <property type="match status" value="1"/>
</dbReference>
<dbReference type="Pfam" id="PF02049">
    <property type="entry name" value="FliE"/>
    <property type="match status" value="1"/>
</dbReference>
<comment type="caution">
    <text evidence="6">The sequence shown here is derived from an EMBL/GenBank/DDBJ whole genome shotgun (WGS) entry which is preliminary data.</text>
</comment>
<evidence type="ECO:0000256" key="4">
    <source>
        <dbReference type="HAMAP-Rule" id="MF_00724"/>
    </source>
</evidence>
<evidence type="ECO:0000313" key="6">
    <source>
        <dbReference type="EMBL" id="GLK50163.1"/>
    </source>
</evidence>
<dbReference type="EMBL" id="BSFD01000011">
    <property type="protein sequence ID" value="GLK50163.1"/>
    <property type="molecule type" value="Genomic_DNA"/>
</dbReference>
<evidence type="ECO:0000256" key="2">
    <source>
        <dbReference type="ARBA" id="ARBA00009272"/>
    </source>
</evidence>
<evidence type="ECO:0000256" key="3">
    <source>
        <dbReference type="ARBA" id="ARBA00023143"/>
    </source>
</evidence>